<evidence type="ECO:0000313" key="1">
    <source>
        <dbReference type="EMBL" id="GAI67525.1"/>
    </source>
</evidence>
<accession>X1RWG9</accession>
<name>X1RWG9_9ZZZZ</name>
<reference evidence="1" key="1">
    <citation type="journal article" date="2014" name="Front. Microbiol.">
        <title>High frequency of phylogenetically diverse reductive dehalogenase-homologous genes in deep subseafloor sedimentary metagenomes.</title>
        <authorList>
            <person name="Kawai M."/>
            <person name="Futagami T."/>
            <person name="Toyoda A."/>
            <person name="Takaki Y."/>
            <person name="Nishi S."/>
            <person name="Hori S."/>
            <person name="Arai W."/>
            <person name="Tsubouchi T."/>
            <person name="Morono Y."/>
            <person name="Uchiyama I."/>
            <person name="Ito T."/>
            <person name="Fujiyama A."/>
            <person name="Inagaki F."/>
            <person name="Takami H."/>
        </authorList>
    </citation>
    <scope>NUCLEOTIDE SEQUENCE</scope>
    <source>
        <strain evidence="1">Expedition CK06-06</strain>
    </source>
</reference>
<proteinExistence type="predicted"/>
<dbReference type="EMBL" id="BARW01000005">
    <property type="protein sequence ID" value="GAI67525.1"/>
    <property type="molecule type" value="Genomic_DNA"/>
</dbReference>
<comment type="caution">
    <text evidence="1">The sequence shown here is derived from an EMBL/GenBank/DDBJ whole genome shotgun (WGS) entry which is preliminary data.</text>
</comment>
<dbReference type="AlphaFoldDB" id="X1RWG9"/>
<sequence length="99" mass="11509">MTDFELYTVLADVGWTPNYMGYVYSGQIYQCRRLLKSGRYQLHVRCYDDGRITGHLEVSPEWDASDHLSGVDLRTMNEREATRLKEDITGVTALKKKFK</sequence>
<protein>
    <submittedName>
        <fullName evidence="1">Uncharacterized protein</fullName>
    </submittedName>
</protein>
<gene>
    <name evidence="1" type="ORF">S12H4_00083</name>
</gene>
<organism evidence="1">
    <name type="scientific">marine sediment metagenome</name>
    <dbReference type="NCBI Taxonomy" id="412755"/>
    <lineage>
        <taxon>unclassified sequences</taxon>
        <taxon>metagenomes</taxon>
        <taxon>ecological metagenomes</taxon>
    </lineage>
</organism>